<dbReference type="PANTHER" id="PTHR15892">
    <property type="entry name" value="MITOCHONDRIAL RIBOSOMAL PROTEIN L30"/>
    <property type="match status" value="1"/>
</dbReference>
<protein>
    <recommendedName>
        <fullName evidence="4">Large ribosomal subunit protein uL30m</fullName>
    </recommendedName>
    <alternativeName>
        <fullName evidence="5">39S ribosomal protein L30, mitochondrial</fullName>
    </alternativeName>
</protein>
<accession>A0A210PL63</accession>
<comment type="caution">
    <text evidence="7">The sequence shown here is derived from an EMBL/GenBank/DDBJ whole genome shotgun (WGS) entry which is preliminary data.</text>
</comment>
<evidence type="ECO:0000256" key="2">
    <source>
        <dbReference type="ARBA" id="ARBA00022980"/>
    </source>
</evidence>
<reference evidence="7 8" key="1">
    <citation type="journal article" date="2017" name="Nat. Ecol. Evol.">
        <title>Scallop genome provides insights into evolution of bilaterian karyotype and development.</title>
        <authorList>
            <person name="Wang S."/>
            <person name="Zhang J."/>
            <person name="Jiao W."/>
            <person name="Li J."/>
            <person name="Xun X."/>
            <person name="Sun Y."/>
            <person name="Guo X."/>
            <person name="Huan P."/>
            <person name="Dong B."/>
            <person name="Zhang L."/>
            <person name="Hu X."/>
            <person name="Sun X."/>
            <person name="Wang J."/>
            <person name="Zhao C."/>
            <person name="Wang Y."/>
            <person name="Wang D."/>
            <person name="Huang X."/>
            <person name="Wang R."/>
            <person name="Lv J."/>
            <person name="Li Y."/>
            <person name="Zhang Z."/>
            <person name="Liu B."/>
            <person name="Lu W."/>
            <person name="Hui Y."/>
            <person name="Liang J."/>
            <person name="Zhou Z."/>
            <person name="Hou R."/>
            <person name="Li X."/>
            <person name="Liu Y."/>
            <person name="Li H."/>
            <person name="Ning X."/>
            <person name="Lin Y."/>
            <person name="Zhao L."/>
            <person name="Xing Q."/>
            <person name="Dou J."/>
            <person name="Li Y."/>
            <person name="Mao J."/>
            <person name="Guo H."/>
            <person name="Dou H."/>
            <person name="Li T."/>
            <person name="Mu C."/>
            <person name="Jiang W."/>
            <person name="Fu Q."/>
            <person name="Fu X."/>
            <person name="Miao Y."/>
            <person name="Liu J."/>
            <person name="Yu Q."/>
            <person name="Li R."/>
            <person name="Liao H."/>
            <person name="Li X."/>
            <person name="Kong Y."/>
            <person name="Jiang Z."/>
            <person name="Chourrout D."/>
            <person name="Li R."/>
            <person name="Bao Z."/>
        </authorList>
    </citation>
    <scope>NUCLEOTIDE SEQUENCE [LARGE SCALE GENOMIC DNA]</scope>
    <source>
        <strain evidence="7 8">PY_sf001</strain>
    </source>
</reference>
<dbReference type="GO" id="GO:0006412">
    <property type="term" value="P:translation"/>
    <property type="evidence" value="ECO:0007669"/>
    <property type="project" value="InterPro"/>
</dbReference>
<dbReference type="GO" id="GO:0003735">
    <property type="term" value="F:structural constituent of ribosome"/>
    <property type="evidence" value="ECO:0007669"/>
    <property type="project" value="InterPro"/>
</dbReference>
<evidence type="ECO:0000313" key="8">
    <source>
        <dbReference type="Proteomes" id="UP000242188"/>
    </source>
</evidence>
<proteinExistence type="inferred from homology"/>
<dbReference type="SUPFAM" id="SSF55129">
    <property type="entry name" value="Ribosomal protein L30p/L7e"/>
    <property type="match status" value="1"/>
</dbReference>
<evidence type="ECO:0000259" key="6">
    <source>
        <dbReference type="Pfam" id="PF00327"/>
    </source>
</evidence>
<comment type="similarity">
    <text evidence="1">Belongs to the universal ribosomal protein uL30 family.</text>
</comment>
<feature type="domain" description="Large ribosomal subunit protein uL30-like ferredoxin-like fold" evidence="6">
    <location>
        <begin position="69"/>
        <end position="119"/>
    </location>
</feature>
<evidence type="ECO:0000256" key="5">
    <source>
        <dbReference type="ARBA" id="ARBA00035356"/>
    </source>
</evidence>
<dbReference type="GO" id="GO:0015934">
    <property type="term" value="C:large ribosomal subunit"/>
    <property type="evidence" value="ECO:0007669"/>
    <property type="project" value="InterPro"/>
</dbReference>
<keyword evidence="8" id="KW-1185">Reference proteome</keyword>
<dbReference type="Proteomes" id="UP000242188">
    <property type="component" value="Unassembled WGS sequence"/>
</dbReference>
<dbReference type="InterPro" id="IPR005996">
    <property type="entry name" value="Ribosomal_uL30_bac-type"/>
</dbReference>
<dbReference type="EMBL" id="NEDP02005593">
    <property type="protein sequence ID" value="OWF37238.1"/>
    <property type="molecule type" value="Genomic_DNA"/>
</dbReference>
<keyword evidence="3" id="KW-0687">Ribonucleoprotein</keyword>
<evidence type="ECO:0000256" key="3">
    <source>
        <dbReference type="ARBA" id="ARBA00023274"/>
    </source>
</evidence>
<name>A0A210PL63_MIZYE</name>
<dbReference type="OrthoDB" id="9973389at2759"/>
<sequence>MAAVLQGQTWCLLRKITQTSVASLRCKSTVSKTLWLQREQDTTWAEPLLDWPREQREIRKQKVSPLHMVVRIHDLKGLPKKEKQMAKNLGFGEGTKKLKKVLLKNTPSINEQLKFVQHLLRIVPVTFPYGLPENEEDWEHCYIRDNGEFIVRRKIPSAEESIPEDIGTTTDRENSVWDMDIETVKKQNQKKLVQYDINSEFFKPQYAYKNNSDGKEHRYFGDKRFGGKGRTWY</sequence>
<dbReference type="InterPro" id="IPR016082">
    <property type="entry name" value="Ribosomal_uL30_ferredoxin-like"/>
</dbReference>
<dbReference type="Pfam" id="PF00327">
    <property type="entry name" value="Ribosomal_L30"/>
    <property type="match status" value="1"/>
</dbReference>
<dbReference type="PANTHER" id="PTHR15892:SF2">
    <property type="entry name" value="LARGE RIBOSOMAL SUBUNIT PROTEIN UL30M"/>
    <property type="match status" value="1"/>
</dbReference>
<gene>
    <name evidence="7" type="ORF">KP79_PYT12399</name>
</gene>
<dbReference type="InterPro" id="IPR036919">
    <property type="entry name" value="Ribo_uL30_ferredoxin-like_sf"/>
</dbReference>
<evidence type="ECO:0000256" key="4">
    <source>
        <dbReference type="ARBA" id="ARBA00035281"/>
    </source>
</evidence>
<organism evidence="7 8">
    <name type="scientific">Mizuhopecten yessoensis</name>
    <name type="common">Japanese scallop</name>
    <name type="synonym">Patinopecten yessoensis</name>
    <dbReference type="NCBI Taxonomy" id="6573"/>
    <lineage>
        <taxon>Eukaryota</taxon>
        <taxon>Metazoa</taxon>
        <taxon>Spiralia</taxon>
        <taxon>Lophotrochozoa</taxon>
        <taxon>Mollusca</taxon>
        <taxon>Bivalvia</taxon>
        <taxon>Autobranchia</taxon>
        <taxon>Pteriomorphia</taxon>
        <taxon>Pectinida</taxon>
        <taxon>Pectinoidea</taxon>
        <taxon>Pectinidae</taxon>
        <taxon>Mizuhopecten</taxon>
    </lineage>
</organism>
<dbReference type="STRING" id="6573.A0A210PL63"/>
<evidence type="ECO:0000256" key="1">
    <source>
        <dbReference type="ARBA" id="ARBA00007594"/>
    </source>
</evidence>
<keyword evidence="2 7" id="KW-0689">Ribosomal protein</keyword>
<dbReference type="GO" id="GO:0005739">
    <property type="term" value="C:mitochondrion"/>
    <property type="evidence" value="ECO:0007669"/>
    <property type="project" value="TreeGrafter"/>
</dbReference>
<dbReference type="AlphaFoldDB" id="A0A210PL63"/>
<evidence type="ECO:0000313" key="7">
    <source>
        <dbReference type="EMBL" id="OWF37238.1"/>
    </source>
</evidence>